<dbReference type="AlphaFoldDB" id="A0A1G1SXC1"/>
<evidence type="ECO:0000313" key="4">
    <source>
        <dbReference type="Proteomes" id="UP000177506"/>
    </source>
</evidence>
<dbReference type="InterPro" id="IPR035965">
    <property type="entry name" value="PAS-like_dom_sf"/>
</dbReference>
<dbReference type="SUPFAM" id="SSF55785">
    <property type="entry name" value="PYP-like sensor domain (PAS domain)"/>
    <property type="match status" value="2"/>
</dbReference>
<dbReference type="SMART" id="SM00091">
    <property type="entry name" value="PAS"/>
    <property type="match status" value="2"/>
</dbReference>
<proteinExistence type="predicted"/>
<protein>
    <recommendedName>
        <fullName evidence="2">PAS domain-containing protein</fullName>
    </recommendedName>
</protein>
<evidence type="ECO:0000256" key="1">
    <source>
        <dbReference type="SAM" id="Coils"/>
    </source>
</evidence>
<sequence length="264" mass="28377">MPTALSITTPADYAAQLVAEQVRAEKAEAALAQARARVAALENELVAAAGSAQRHHAQLVALVQRLQVGLVLVDHEGQIQFVNQHFWELFGLVPVANPAAGAPGIPPAAVNIDDAFQDPAAFAARAWALHTAGQTVLREEFVLADGRTLELDYLVLDQAQAGRLICYRDVTARHRLDARLRTLAHIPRHNPNPILRVAATGEIVYANPAAAALLGALATDAPGDLYQRMLALVHAALGTPAPHPQELAVAEQQFLIYRRGRAWL</sequence>
<dbReference type="PROSITE" id="PS50112">
    <property type="entry name" value="PAS"/>
    <property type="match status" value="2"/>
</dbReference>
<keyword evidence="1" id="KW-0175">Coiled coil</keyword>
<feature type="coiled-coil region" evidence="1">
    <location>
        <begin position="17"/>
        <end position="51"/>
    </location>
</feature>
<accession>A0A1G1SXC1</accession>
<name>A0A1G1SXC1_9BACT</name>
<evidence type="ECO:0000313" key="3">
    <source>
        <dbReference type="EMBL" id="OGX83271.1"/>
    </source>
</evidence>
<dbReference type="Proteomes" id="UP000177506">
    <property type="component" value="Unassembled WGS sequence"/>
</dbReference>
<evidence type="ECO:0000259" key="2">
    <source>
        <dbReference type="PROSITE" id="PS50112"/>
    </source>
</evidence>
<gene>
    <name evidence="3" type="ORF">BEN49_12715</name>
</gene>
<dbReference type="Pfam" id="PF13188">
    <property type="entry name" value="PAS_8"/>
    <property type="match status" value="2"/>
</dbReference>
<organism evidence="3 4">
    <name type="scientific">Hymenobacter coccineus</name>
    <dbReference type="NCBI Taxonomy" id="1908235"/>
    <lineage>
        <taxon>Bacteria</taxon>
        <taxon>Pseudomonadati</taxon>
        <taxon>Bacteroidota</taxon>
        <taxon>Cytophagia</taxon>
        <taxon>Cytophagales</taxon>
        <taxon>Hymenobacteraceae</taxon>
        <taxon>Hymenobacter</taxon>
    </lineage>
</organism>
<dbReference type="RefSeq" id="WP_070746240.1">
    <property type="nucleotide sequence ID" value="NZ_MDZA01000418.1"/>
</dbReference>
<dbReference type="Gene3D" id="3.30.450.20">
    <property type="entry name" value="PAS domain"/>
    <property type="match status" value="1"/>
</dbReference>
<comment type="caution">
    <text evidence="3">The sequence shown here is derived from an EMBL/GenBank/DDBJ whole genome shotgun (WGS) entry which is preliminary data.</text>
</comment>
<dbReference type="EMBL" id="MDZA01000418">
    <property type="protein sequence ID" value="OGX83271.1"/>
    <property type="molecule type" value="Genomic_DNA"/>
</dbReference>
<feature type="domain" description="PAS" evidence="2">
    <location>
        <begin position="55"/>
        <end position="92"/>
    </location>
</feature>
<reference evidence="3 4" key="1">
    <citation type="submission" date="2016-08" db="EMBL/GenBank/DDBJ databases">
        <title>Hymenobacter coccineus sp. nov., Hymenobacter lapidarius sp. nov. and Hymenobacter glacialis sp. nov., isolated from Antarctic soil.</title>
        <authorList>
            <person name="Sedlacek I."/>
            <person name="Kralova S."/>
            <person name="Kyrova K."/>
            <person name="Maslanova I."/>
            <person name="Stankova E."/>
            <person name="Vrbovska V."/>
            <person name="Nemec M."/>
            <person name="Bartak M."/>
            <person name="Svec P."/>
            <person name="Busse H.-J."/>
            <person name="Pantucek R."/>
        </authorList>
    </citation>
    <scope>NUCLEOTIDE SEQUENCE [LARGE SCALE GENOMIC DNA]</scope>
    <source>
        <strain evidence="3 4">CCM 8649</strain>
    </source>
</reference>
<dbReference type="InterPro" id="IPR000014">
    <property type="entry name" value="PAS"/>
</dbReference>
<keyword evidence="4" id="KW-1185">Reference proteome</keyword>
<feature type="domain" description="PAS" evidence="2">
    <location>
        <begin position="179"/>
        <end position="234"/>
    </location>
</feature>